<feature type="transmembrane region" description="Helical" evidence="5">
    <location>
        <begin position="490"/>
        <end position="511"/>
    </location>
</feature>
<keyword evidence="7" id="KW-1185">Reference proteome</keyword>
<comment type="caution">
    <text evidence="6">The sequence shown here is derived from an EMBL/GenBank/DDBJ whole genome shotgun (WGS) entry which is preliminary data.</text>
</comment>
<dbReference type="PANTHER" id="PTHR21663">
    <property type="entry name" value="HYPOTHETICAL HEAT DOMAIN-CONTAINING"/>
    <property type="match status" value="1"/>
</dbReference>
<evidence type="ECO:0000256" key="5">
    <source>
        <dbReference type="SAM" id="Phobius"/>
    </source>
</evidence>
<reference evidence="6" key="1">
    <citation type="submission" date="2022-03" db="EMBL/GenBank/DDBJ databases">
        <authorList>
            <person name="Martin C."/>
        </authorList>
    </citation>
    <scope>NUCLEOTIDE SEQUENCE</scope>
</reference>
<organism evidence="6 7">
    <name type="scientific">Owenia fusiformis</name>
    <name type="common">Polychaete worm</name>
    <dbReference type="NCBI Taxonomy" id="6347"/>
    <lineage>
        <taxon>Eukaryota</taxon>
        <taxon>Metazoa</taxon>
        <taxon>Spiralia</taxon>
        <taxon>Lophotrochozoa</taxon>
        <taxon>Annelida</taxon>
        <taxon>Polychaeta</taxon>
        <taxon>Sedentaria</taxon>
        <taxon>Canalipalpata</taxon>
        <taxon>Sabellida</taxon>
        <taxon>Oweniida</taxon>
        <taxon>Oweniidae</taxon>
        <taxon>Owenia</taxon>
    </lineage>
</organism>
<dbReference type="GO" id="GO:0005829">
    <property type="term" value="C:cytosol"/>
    <property type="evidence" value="ECO:0007669"/>
    <property type="project" value="GOC"/>
</dbReference>
<evidence type="ECO:0000256" key="3">
    <source>
        <dbReference type="ARBA" id="ARBA00070811"/>
    </source>
</evidence>
<dbReference type="FunFam" id="1.25.10.10:FF:000098">
    <property type="entry name" value="HEAT repeat-containing protein 5A isoform X2"/>
    <property type="match status" value="1"/>
</dbReference>
<dbReference type="GO" id="GO:0030139">
    <property type="term" value="C:endocytic vesicle"/>
    <property type="evidence" value="ECO:0007669"/>
    <property type="project" value="TreeGrafter"/>
</dbReference>
<dbReference type="GO" id="GO:0016020">
    <property type="term" value="C:membrane"/>
    <property type="evidence" value="ECO:0007669"/>
    <property type="project" value="TreeGrafter"/>
</dbReference>
<feature type="region of interest" description="Disordered" evidence="4">
    <location>
        <begin position="1619"/>
        <end position="1656"/>
    </location>
</feature>
<evidence type="ECO:0000256" key="2">
    <source>
        <dbReference type="ARBA" id="ARBA00022737"/>
    </source>
</evidence>
<dbReference type="InterPro" id="IPR011989">
    <property type="entry name" value="ARM-like"/>
</dbReference>
<dbReference type="Pfam" id="PF20210">
    <property type="entry name" value="Laa1_Sip1_HTR5"/>
    <property type="match status" value="1"/>
</dbReference>
<dbReference type="FunFam" id="1.25.10.10:FF:000138">
    <property type="entry name" value="Putative HEAT repeat-containing protein 5B"/>
    <property type="match status" value="1"/>
</dbReference>
<dbReference type="GO" id="GO:0005794">
    <property type="term" value="C:Golgi apparatus"/>
    <property type="evidence" value="ECO:0007669"/>
    <property type="project" value="TreeGrafter"/>
</dbReference>
<dbReference type="InterPro" id="IPR016024">
    <property type="entry name" value="ARM-type_fold"/>
</dbReference>
<dbReference type="Pfam" id="PF25468">
    <property type="entry name" value="HEAT_HEATR5A"/>
    <property type="match status" value="1"/>
</dbReference>
<dbReference type="Gene3D" id="1.25.10.10">
    <property type="entry name" value="Leucine-rich Repeat Variant"/>
    <property type="match status" value="4"/>
</dbReference>
<dbReference type="GO" id="GO:0006897">
    <property type="term" value="P:endocytosis"/>
    <property type="evidence" value="ECO:0007669"/>
    <property type="project" value="TreeGrafter"/>
</dbReference>
<evidence type="ECO:0000313" key="7">
    <source>
        <dbReference type="Proteomes" id="UP000749559"/>
    </source>
</evidence>
<evidence type="ECO:0000256" key="4">
    <source>
        <dbReference type="SAM" id="MobiDB-lite"/>
    </source>
</evidence>
<keyword evidence="5" id="KW-0472">Membrane</keyword>
<accession>A0A8S4PB71</accession>
<dbReference type="InterPro" id="IPR040108">
    <property type="entry name" value="Laa1/Sip1/HEATR5"/>
</dbReference>
<comment type="similarity">
    <text evidence="1">Belongs to the HEATR5 family.</text>
</comment>
<keyword evidence="5" id="KW-0812">Transmembrane</keyword>
<proteinExistence type="inferred from homology"/>
<dbReference type="InterPro" id="IPR046837">
    <property type="entry name" value="Laa1/Sip1/HEATR5-like_HEAT"/>
</dbReference>
<dbReference type="OrthoDB" id="192608at2759"/>
<dbReference type="Proteomes" id="UP000749559">
    <property type="component" value="Unassembled WGS sequence"/>
</dbReference>
<gene>
    <name evidence="6" type="ORF">OFUS_LOCUS16494</name>
</gene>
<dbReference type="SUPFAM" id="SSF48371">
    <property type="entry name" value="ARM repeat"/>
    <property type="match status" value="2"/>
</dbReference>
<dbReference type="EMBL" id="CAIIXF020000008">
    <property type="protein sequence ID" value="CAH1791410.1"/>
    <property type="molecule type" value="Genomic_DNA"/>
</dbReference>
<feature type="transmembrane region" description="Helical" evidence="5">
    <location>
        <begin position="542"/>
        <end position="559"/>
    </location>
</feature>
<sequence length="2046" mass="223265">MELAHSLLLNEEALKRISDNKRPVFIYEWLRFLDKVLIAAQKSDIKHSQKQLVVQLTTQISESPGPPTRKLLARCLATLFSVGDTTALFETINKCNDIVRNKDDSPSYLPTRLAAVACIGGMYERLGRMVGRSYEETISLLIKALKNAESQGRSEIMLTLEKVVCGLGSAGSSCYKDIYKAARNCLTDRSMNVRCAAAKVMHQLVIEAPFMYTTELDNVVSLCLRALDGSNYDVRCVVGKMLGLVIANTQNPKLIKAAKGRELKLTDVLNILANGFVKGGTGFLKGTGEMIKGTGNVNREIRVGVTHAYLEFLKCMGGLWLERNISEFLTHVVYLVANPRATPTHVDAVYARKCVQFILRNAIGGQLSEKAQIAAAREISQMIVKEMNATAEVEKPIGESSGHHVIVCCLHELGSLVQSLGTSASPLVNEPATGIIEPVVSVLIHHSSAARLTAAWCLRCIAVALPSQLTPLLDRCMSRMTQLKSSPEAVTGYSFAIAALLGGVYMCPLGIPHAKGKQIFGIAEELLRTASQNSRLSLQRTMSGWLLLGAFMSLGPAVVKNHLPRMLLLWKNSFPRSSKELESEKARGDAFTWQVTLEGRAGALSSMKNFIRNCPELVTEDVTRRLLSPLQCALKLMEHIPSLIKHYGAHLKACAAMVRLRLYDVLSLLPPKTYEGLFSDLLRELVAEFTLTDNPANTTTSMLRAMCHHDDSVILGSWLEETDHKAIEDQLQPNSASGSGALEHDATSLYTRITSGDPVPGPLPLGVAVIDGSVTLFGFVFPRVPHKHRLQMLEHFSECIKQAKSTRQQAMQMNIFAAVISALKGLADNKIGFGQLEVRKAAVNLVLGALGSNNPILRCAAGEAIGRLAQVVEDNRFIAEMAQYSFDKLKSARDVVTRTGHSLALGCLHRYVGGMGAGQHLNTSVSILLALAQDTTSPIVQVWSLHALGLIADSGGPMYRGYVEPSLSLVLQLLLSVPPSNIDVHQCLGKCLAALITTIGPELQGNTSSISTARMSCLVCCAIMQDHPDSQVQAEAISCLQQLHMFAPRHVNLSTLVPHLCETLKSSHLLLRRAAVACLRQLSQREAKEVCEHAMTLLPEKKEDRADAIITETGLEGALFRLLDTENDKKLISDLKDTLVSMLQTLAGDNLGRWILLLKDVLQATSEALTPTEEAGGVEKDDDDDDAVIQIQSNKEDESKPTIAPRWPTRVFATECLQRILTVCEQDDTHVNLATARDQKQSNAKADFLVLHLSELVRMAFMASTSDSDSLRLAGLAALQDIIVKFAKVPEPEFPGHVILEQYQAQVGAALRPAFSPDTASDVTATACEVCSTWIGSGVARDLNDLRRVHQLLVSSLAKLKTGKGNSQLYSESASTMEKLAVLKAWAEVYIEAMDQEKERLANKDTAPKVNQDEDEDFQEYQRESLLSLVQNELGQLSQHWLGALKDHALLSLPQEFSSQLPAEGGAFYHAESKDSARSHYKKSWAPILYAVSLWLSETGFIGGPGDKTPDLPANMKPEEVNGDRFYLLLGISIEALCSPTSTQPIEVVTLCLKALSVLLGKQWPRKKLGADQSLGIELLNVLHRLLLTRENVKTHLLVMEVVQQVIVSIQESLDEQNSIDIGDDPEITPTENGESDPAPGTTKLEEKPVLGDGGSTGEIIPGKSAVFAALEVCLCVLIRQIPVLNPSLPNTGFQTTTRQVKLTEDGSKLVSSALTVMADLPQLCSPKGTVSILPTVLFLTTNVVRELAAKSADMTPVSSAVTTALQSLRTLCSSPMTTNPQVGGEWVQMLQSAMATVIEFSKPGAVLKLAQSCHDPSEDRPGLDDTTSLLTLAVFITSSPKEVSCVPNLQAPSIEMFNQAWTTENQQIKLKCLQTLTSIFQRTEKTVSTIYIHSLTPMILEWLTTVGAKRPTTELEMALVLEGVKMMEALIAVAENDLRIHMVMIFVPTMISYLLDHTQLPKATKLSRALHDCALQKLMTFGPQYPNEFRTLMGSSPELRARLETAIKAKNAADIARKNEIAKPVSTGPVKPAIKLKMDFSNFSG</sequence>
<keyword evidence="5" id="KW-1133">Transmembrane helix</keyword>
<keyword evidence="2" id="KW-0677">Repeat</keyword>
<dbReference type="PANTHER" id="PTHR21663:SF0">
    <property type="entry name" value="HEAT REPEAT-CONTAINING PROTEIN 5B"/>
    <property type="match status" value="1"/>
</dbReference>
<dbReference type="GO" id="GO:0008104">
    <property type="term" value="P:intracellular protein localization"/>
    <property type="evidence" value="ECO:0007669"/>
    <property type="project" value="TreeGrafter"/>
</dbReference>
<evidence type="ECO:0000313" key="6">
    <source>
        <dbReference type="EMBL" id="CAH1791410.1"/>
    </source>
</evidence>
<protein>
    <recommendedName>
        <fullName evidence="3">HEAT repeat-containing protein 5A</fullName>
    </recommendedName>
</protein>
<name>A0A8S4PB71_OWEFU</name>
<dbReference type="GO" id="GO:0042147">
    <property type="term" value="P:retrograde transport, endosome to Golgi"/>
    <property type="evidence" value="ECO:0007669"/>
    <property type="project" value="TreeGrafter"/>
</dbReference>
<evidence type="ECO:0000256" key="1">
    <source>
        <dbReference type="ARBA" id="ARBA00008304"/>
    </source>
</evidence>